<dbReference type="SUPFAM" id="SSF88659">
    <property type="entry name" value="Sigma3 and sigma4 domains of RNA polymerase sigma factors"/>
    <property type="match status" value="1"/>
</dbReference>
<keyword evidence="3" id="KW-1185">Reference proteome</keyword>
<dbReference type="InterPro" id="IPR014284">
    <property type="entry name" value="RNA_pol_sigma-70_dom"/>
</dbReference>
<dbReference type="Pfam" id="PF08281">
    <property type="entry name" value="Sigma70_r4_2"/>
    <property type="match status" value="1"/>
</dbReference>
<dbReference type="InterPro" id="IPR013324">
    <property type="entry name" value="RNA_pol_sigma_r3/r4-like"/>
</dbReference>
<gene>
    <name evidence="2" type="ORF">KK488_09435</name>
</gene>
<dbReference type="GO" id="GO:0016987">
    <property type="term" value="F:sigma factor activity"/>
    <property type="evidence" value="ECO:0007669"/>
    <property type="project" value="InterPro"/>
</dbReference>
<dbReference type="InterPro" id="IPR013249">
    <property type="entry name" value="RNA_pol_sigma70_r4_t2"/>
</dbReference>
<evidence type="ECO:0000313" key="3">
    <source>
        <dbReference type="Proteomes" id="UP001138757"/>
    </source>
</evidence>
<dbReference type="GO" id="GO:0003677">
    <property type="term" value="F:DNA binding"/>
    <property type="evidence" value="ECO:0007669"/>
    <property type="project" value="InterPro"/>
</dbReference>
<evidence type="ECO:0000313" key="2">
    <source>
        <dbReference type="EMBL" id="MBT2187164.1"/>
    </source>
</evidence>
<protein>
    <submittedName>
        <fullName evidence="2">Sigma-70 family RNA polymerase sigma factor</fullName>
    </submittedName>
</protein>
<accession>A0A9X1DC32</accession>
<reference evidence="2" key="1">
    <citation type="submission" date="2021-05" db="EMBL/GenBank/DDBJ databases">
        <title>Genome of Sphingobium sp. strain.</title>
        <authorList>
            <person name="Fan R."/>
        </authorList>
    </citation>
    <scope>NUCLEOTIDE SEQUENCE</scope>
    <source>
        <strain evidence="2">H33</strain>
    </source>
</reference>
<comment type="caution">
    <text evidence="2">The sequence shown here is derived from an EMBL/GenBank/DDBJ whole genome shotgun (WGS) entry which is preliminary data.</text>
</comment>
<dbReference type="InterPro" id="IPR013325">
    <property type="entry name" value="RNA_pol_sigma_r2"/>
</dbReference>
<dbReference type="RefSeq" id="WP_214622906.1">
    <property type="nucleotide sequence ID" value="NZ_JAHGAW010000005.1"/>
</dbReference>
<dbReference type="InterPro" id="IPR036388">
    <property type="entry name" value="WH-like_DNA-bd_sf"/>
</dbReference>
<name>A0A9X1DC32_9SPHN</name>
<feature type="domain" description="RNA polymerase sigma factor 70 region 4 type 2" evidence="1">
    <location>
        <begin position="110"/>
        <end position="160"/>
    </location>
</feature>
<evidence type="ECO:0000259" key="1">
    <source>
        <dbReference type="Pfam" id="PF08281"/>
    </source>
</evidence>
<dbReference type="EMBL" id="JAHGAW010000005">
    <property type="protein sequence ID" value="MBT2187164.1"/>
    <property type="molecule type" value="Genomic_DNA"/>
</dbReference>
<dbReference type="GO" id="GO:0006352">
    <property type="term" value="P:DNA-templated transcription initiation"/>
    <property type="evidence" value="ECO:0007669"/>
    <property type="project" value="InterPro"/>
</dbReference>
<dbReference type="Proteomes" id="UP001138757">
    <property type="component" value="Unassembled WGS sequence"/>
</dbReference>
<organism evidence="2 3">
    <name type="scientific">Sphingobium nicotianae</name>
    <dbReference type="NCBI Taxonomy" id="2782607"/>
    <lineage>
        <taxon>Bacteria</taxon>
        <taxon>Pseudomonadati</taxon>
        <taxon>Pseudomonadota</taxon>
        <taxon>Alphaproteobacteria</taxon>
        <taxon>Sphingomonadales</taxon>
        <taxon>Sphingomonadaceae</taxon>
        <taxon>Sphingobium</taxon>
    </lineage>
</organism>
<dbReference type="NCBIfam" id="TIGR02937">
    <property type="entry name" value="sigma70-ECF"/>
    <property type="match status" value="1"/>
</dbReference>
<dbReference type="SUPFAM" id="SSF88946">
    <property type="entry name" value="Sigma2 domain of RNA polymerase sigma factors"/>
    <property type="match status" value="1"/>
</dbReference>
<dbReference type="AlphaFoldDB" id="A0A9X1DC32"/>
<dbReference type="Gene3D" id="1.10.10.10">
    <property type="entry name" value="Winged helix-like DNA-binding domain superfamily/Winged helix DNA-binding domain"/>
    <property type="match status" value="1"/>
</dbReference>
<proteinExistence type="predicted"/>
<sequence>MAAEQLQRLQAALEKDYGPLINQLTKALRSKDRATEALHDTYVKLGALPLVGDVRNPLAYLYRMTLNLAHNVRLREARSTTAPQNMINGLHDDVPGPERTALARLDVNKLVSVLDALPAQRRNIFLARWRDDLSHIEIAALLGLHKRTVQKELAKAERFLRASAAMPE</sequence>